<dbReference type="EC" id="3.2.1.51" evidence="3"/>
<dbReference type="GO" id="GO:0004560">
    <property type="term" value="F:alpha-L-fucosidase activity"/>
    <property type="evidence" value="ECO:0007669"/>
    <property type="project" value="UniProtKB-EC"/>
</dbReference>
<dbReference type="PIRSF" id="PIRSF001092">
    <property type="entry name" value="Alpha-L-fucosidase"/>
    <property type="match status" value="1"/>
</dbReference>
<feature type="domain" description="Glycoside hydrolase family 29 N-terminal" evidence="8">
    <location>
        <begin position="66"/>
        <end position="319"/>
    </location>
</feature>
<dbReference type="SMART" id="SM00812">
    <property type="entry name" value="Alpha_L_fucos"/>
    <property type="match status" value="1"/>
</dbReference>
<keyword evidence="6 7" id="KW-0326">Glycosidase</keyword>
<dbReference type="WBParaSite" id="ACRNAN_scaffold1687.g29951.t1">
    <property type="protein sequence ID" value="ACRNAN_scaffold1687.g29951.t1"/>
    <property type="gene ID" value="ACRNAN_scaffold1687.g29951"/>
</dbReference>
<organism evidence="10 11">
    <name type="scientific">Acrobeloides nanus</name>
    <dbReference type="NCBI Taxonomy" id="290746"/>
    <lineage>
        <taxon>Eukaryota</taxon>
        <taxon>Metazoa</taxon>
        <taxon>Ecdysozoa</taxon>
        <taxon>Nematoda</taxon>
        <taxon>Chromadorea</taxon>
        <taxon>Rhabditida</taxon>
        <taxon>Tylenchina</taxon>
        <taxon>Cephalobomorpha</taxon>
        <taxon>Cephaloboidea</taxon>
        <taxon>Cephalobidae</taxon>
        <taxon>Acrobeloides</taxon>
    </lineage>
</organism>
<evidence type="ECO:0000256" key="4">
    <source>
        <dbReference type="ARBA" id="ARBA00022729"/>
    </source>
</evidence>
<evidence type="ECO:0000313" key="11">
    <source>
        <dbReference type="WBParaSite" id="ACRNAN_scaffold1687.g29951.t1"/>
    </source>
</evidence>
<dbReference type="GO" id="GO:0005764">
    <property type="term" value="C:lysosome"/>
    <property type="evidence" value="ECO:0007669"/>
    <property type="project" value="TreeGrafter"/>
</dbReference>
<evidence type="ECO:0000256" key="1">
    <source>
        <dbReference type="ARBA" id="ARBA00004071"/>
    </source>
</evidence>
<evidence type="ECO:0000256" key="3">
    <source>
        <dbReference type="ARBA" id="ARBA00012662"/>
    </source>
</evidence>
<evidence type="ECO:0000259" key="9">
    <source>
        <dbReference type="Pfam" id="PF16757"/>
    </source>
</evidence>
<keyword evidence="4 7" id="KW-0732">Signal</keyword>
<dbReference type="Proteomes" id="UP000887540">
    <property type="component" value="Unplaced"/>
</dbReference>
<dbReference type="InterPro" id="IPR031919">
    <property type="entry name" value="Fucosidase_C"/>
</dbReference>
<keyword evidence="5 7" id="KW-0378">Hydrolase</keyword>
<dbReference type="Gene3D" id="3.20.20.80">
    <property type="entry name" value="Glycosidases"/>
    <property type="match status" value="1"/>
</dbReference>
<dbReference type="PRINTS" id="PR00741">
    <property type="entry name" value="GLHYDRLASE29"/>
</dbReference>
<feature type="domain" description="Alpha-L-fucosidase C-terminal" evidence="9">
    <location>
        <begin position="362"/>
        <end position="439"/>
    </location>
</feature>
<dbReference type="InterPro" id="IPR017853">
    <property type="entry name" value="GH"/>
</dbReference>
<proteinExistence type="inferred from homology"/>
<feature type="signal peptide" evidence="7">
    <location>
        <begin position="1"/>
        <end position="19"/>
    </location>
</feature>
<sequence length="450" mass="51048">MCGILKILAFLLILEPSLAQYTANWTSLDSRPLPLWYDEAKFGIFVHWGVYSVPAFANEWFWYYWNFTAIDFDADVFAGIIKSSGAKYIVLTSKHHEGFTLWPSKQSWGWNAVDVGPARDLLGEVRNAILKVGGIHWGTYFSLLDWFHPLYLADEANNGNTSNYVQQVSYPQLLDLVNNYQPDVIWADGDWGPGMDENYYKSKEFLAWLYNESPVKNTVAVNDRWGDGVACNHGGYFTCEDHYNPGQLQTRKWEDSDTLDGAGPYGYRRTIRVAITRLVQVISKGGNYLLNIGPDSNGRVLPLFEQRLIEIGNFVRAHDEAIFKTKPWIFQNDDSLNTSSVWYTSQLRNTTGLDPYRLYNPQQQQNTIVYAFVVNWPDNNKVNLTKVIPTSSTVVNLFGANNQSIPMTYTQQSGGIQIDISGLSLTKFPSTDVFVLKIEYAADQNVNPIG</sequence>
<evidence type="ECO:0000256" key="5">
    <source>
        <dbReference type="ARBA" id="ARBA00022801"/>
    </source>
</evidence>
<feature type="chain" id="PRO_5038205161" description="alpha-L-fucosidase" evidence="7">
    <location>
        <begin position="20"/>
        <end position="450"/>
    </location>
</feature>
<dbReference type="InterPro" id="IPR013780">
    <property type="entry name" value="Glyco_hydro_b"/>
</dbReference>
<dbReference type="PANTHER" id="PTHR10030">
    <property type="entry name" value="ALPHA-L-FUCOSIDASE"/>
    <property type="match status" value="1"/>
</dbReference>
<comment type="function">
    <text evidence="1">Alpha-L-fucosidase is responsible for hydrolyzing the alpha-1,6-linked fucose joined to the reducing-end N-acetylglucosamine of the carbohydrate moieties of glycoproteins.</text>
</comment>
<protein>
    <recommendedName>
        <fullName evidence="3">alpha-L-fucosidase</fullName>
        <ecNumber evidence="3">3.2.1.51</ecNumber>
    </recommendedName>
</protein>
<reference evidence="11" key="1">
    <citation type="submission" date="2022-11" db="UniProtKB">
        <authorList>
            <consortium name="WormBaseParasite"/>
        </authorList>
    </citation>
    <scope>IDENTIFICATION</scope>
</reference>
<name>A0A914D0Z2_9BILA</name>
<evidence type="ECO:0000256" key="7">
    <source>
        <dbReference type="PIRNR" id="PIRNR001092"/>
    </source>
</evidence>
<dbReference type="Pfam" id="PF01120">
    <property type="entry name" value="Alpha_L_fucos"/>
    <property type="match status" value="1"/>
</dbReference>
<dbReference type="AlphaFoldDB" id="A0A914D0Z2"/>
<comment type="similarity">
    <text evidence="2 7">Belongs to the glycosyl hydrolase 29 family.</text>
</comment>
<dbReference type="GO" id="GO:0016139">
    <property type="term" value="P:glycoside catabolic process"/>
    <property type="evidence" value="ECO:0007669"/>
    <property type="project" value="TreeGrafter"/>
</dbReference>
<evidence type="ECO:0000256" key="2">
    <source>
        <dbReference type="ARBA" id="ARBA00007951"/>
    </source>
</evidence>
<evidence type="ECO:0000256" key="6">
    <source>
        <dbReference type="ARBA" id="ARBA00023295"/>
    </source>
</evidence>
<dbReference type="InterPro" id="IPR000933">
    <property type="entry name" value="Glyco_hydro_29"/>
</dbReference>
<dbReference type="SUPFAM" id="SSF51445">
    <property type="entry name" value="(Trans)glycosidases"/>
    <property type="match status" value="1"/>
</dbReference>
<keyword evidence="10" id="KW-1185">Reference proteome</keyword>
<dbReference type="InterPro" id="IPR016286">
    <property type="entry name" value="FUC_metazoa-typ"/>
</dbReference>
<dbReference type="PANTHER" id="PTHR10030:SF37">
    <property type="entry name" value="ALPHA-L-FUCOSIDASE-RELATED"/>
    <property type="match status" value="1"/>
</dbReference>
<dbReference type="Gene3D" id="2.60.40.1180">
    <property type="entry name" value="Golgi alpha-mannosidase II"/>
    <property type="match status" value="1"/>
</dbReference>
<evidence type="ECO:0000313" key="10">
    <source>
        <dbReference type="Proteomes" id="UP000887540"/>
    </source>
</evidence>
<dbReference type="InterPro" id="IPR057739">
    <property type="entry name" value="Glyco_hydro_29_N"/>
</dbReference>
<dbReference type="GO" id="GO:0006004">
    <property type="term" value="P:fucose metabolic process"/>
    <property type="evidence" value="ECO:0007669"/>
    <property type="project" value="InterPro"/>
</dbReference>
<evidence type="ECO:0000259" key="8">
    <source>
        <dbReference type="Pfam" id="PF01120"/>
    </source>
</evidence>
<dbReference type="Pfam" id="PF16757">
    <property type="entry name" value="Fucosidase_C"/>
    <property type="match status" value="1"/>
</dbReference>
<accession>A0A914D0Z2</accession>